<dbReference type="AlphaFoldDB" id="A0A4R1HXH4"/>
<dbReference type="InterPro" id="IPR037523">
    <property type="entry name" value="VOC_core"/>
</dbReference>
<accession>A0A4R1HXH4</accession>
<dbReference type="RefSeq" id="WP_132426304.1">
    <property type="nucleotide sequence ID" value="NZ_SMFZ01000001.1"/>
</dbReference>
<dbReference type="SUPFAM" id="SSF54593">
    <property type="entry name" value="Glyoxalase/Bleomycin resistance protein/Dihydroxybiphenyl dioxygenase"/>
    <property type="match status" value="1"/>
</dbReference>
<organism evidence="2 3">
    <name type="scientific">Pseudonocardia endophytica</name>
    <dbReference type="NCBI Taxonomy" id="401976"/>
    <lineage>
        <taxon>Bacteria</taxon>
        <taxon>Bacillati</taxon>
        <taxon>Actinomycetota</taxon>
        <taxon>Actinomycetes</taxon>
        <taxon>Pseudonocardiales</taxon>
        <taxon>Pseudonocardiaceae</taxon>
        <taxon>Pseudonocardia</taxon>
    </lineage>
</organism>
<keyword evidence="2" id="KW-0456">Lyase</keyword>
<dbReference type="GO" id="GO:0051213">
    <property type="term" value="F:dioxygenase activity"/>
    <property type="evidence" value="ECO:0007669"/>
    <property type="project" value="UniProtKB-KW"/>
</dbReference>
<dbReference type="InterPro" id="IPR029068">
    <property type="entry name" value="Glyas_Bleomycin-R_OHBP_Dase"/>
</dbReference>
<reference evidence="2 3" key="1">
    <citation type="submission" date="2019-03" db="EMBL/GenBank/DDBJ databases">
        <title>Sequencing the genomes of 1000 actinobacteria strains.</title>
        <authorList>
            <person name="Klenk H.-P."/>
        </authorList>
    </citation>
    <scope>NUCLEOTIDE SEQUENCE [LARGE SCALE GENOMIC DNA]</scope>
    <source>
        <strain evidence="2 3">DSM 44969</strain>
    </source>
</reference>
<keyword evidence="3" id="KW-1185">Reference proteome</keyword>
<name>A0A4R1HXH4_PSEEN</name>
<evidence type="ECO:0000313" key="2">
    <source>
        <dbReference type="EMBL" id="TCK27484.1"/>
    </source>
</evidence>
<evidence type="ECO:0000259" key="1">
    <source>
        <dbReference type="PROSITE" id="PS51819"/>
    </source>
</evidence>
<dbReference type="PANTHER" id="PTHR35006">
    <property type="entry name" value="GLYOXALASE FAMILY PROTEIN (AFU_ORTHOLOGUE AFUA_5G14830)"/>
    <property type="match status" value="1"/>
</dbReference>
<dbReference type="Pfam" id="PF00903">
    <property type="entry name" value="Glyoxalase"/>
    <property type="match status" value="1"/>
</dbReference>
<dbReference type="Gene3D" id="3.10.180.10">
    <property type="entry name" value="2,3-Dihydroxybiphenyl 1,2-Dioxygenase, domain 1"/>
    <property type="match status" value="1"/>
</dbReference>
<dbReference type="EMBL" id="SMFZ01000001">
    <property type="protein sequence ID" value="TCK27484.1"/>
    <property type="molecule type" value="Genomic_DNA"/>
</dbReference>
<dbReference type="InterPro" id="IPR004360">
    <property type="entry name" value="Glyas_Fos-R_dOase_dom"/>
</dbReference>
<dbReference type="PROSITE" id="PS51819">
    <property type="entry name" value="VOC"/>
    <property type="match status" value="1"/>
</dbReference>
<dbReference type="OrthoDB" id="5242506at2"/>
<sequence>MLDHVSITVDDLDAAVRFYDAVLGELGHERVSSTGSAAGYGPRNSPDDDTHCYLSIVLGSPAPDDRHWAFRAGARADVVRFHALAMVNGGSDDGGVDERPEYHPGYFSAFVRDPSGNRLEAVHHRLCSG</sequence>
<keyword evidence="2" id="KW-0560">Oxidoreductase</keyword>
<keyword evidence="2" id="KW-0223">Dioxygenase</keyword>
<dbReference type="Proteomes" id="UP000295560">
    <property type="component" value="Unassembled WGS sequence"/>
</dbReference>
<dbReference type="CDD" id="cd07262">
    <property type="entry name" value="VOC_like"/>
    <property type="match status" value="1"/>
</dbReference>
<feature type="domain" description="VOC" evidence="1">
    <location>
        <begin position="1"/>
        <end position="124"/>
    </location>
</feature>
<gene>
    <name evidence="2" type="ORF">EV378_3356</name>
</gene>
<comment type="caution">
    <text evidence="2">The sequence shown here is derived from an EMBL/GenBank/DDBJ whole genome shotgun (WGS) entry which is preliminary data.</text>
</comment>
<protein>
    <submittedName>
        <fullName evidence="2">Catechol 2,3-dioxygenase-like lactoylglutathione lyase family enzyme</fullName>
    </submittedName>
</protein>
<dbReference type="GO" id="GO:0016829">
    <property type="term" value="F:lyase activity"/>
    <property type="evidence" value="ECO:0007669"/>
    <property type="project" value="UniProtKB-KW"/>
</dbReference>
<evidence type="ECO:0000313" key="3">
    <source>
        <dbReference type="Proteomes" id="UP000295560"/>
    </source>
</evidence>
<proteinExistence type="predicted"/>
<dbReference type="PANTHER" id="PTHR35006:SF2">
    <property type="entry name" value="GLYOXALASE FAMILY PROTEIN (AFU_ORTHOLOGUE AFUA_5G14830)"/>
    <property type="match status" value="1"/>
</dbReference>